<dbReference type="InterPro" id="IPR058940">
    <property type="entry name" value="mS26_fungi"/>
</dbReference>
<evidence type="ECO:0000313" key="2">
    <source>
        <dbReference type="EMBL" id="KIL00395.1"/>
    </source>
</evidence>
<gene>
    <name evidence="2" type="ORF">PAXRUDRAFT_253678</name>
</gene>
<evidence type="ECO:0000313" key="3">
    <source>
        <dbReference type="Proteomes" id="UP000054538"/>
    </source>
</evidence>
<feature type="compositionally biased region" description="Basic and acidic residues" evidence="1">
    <location>
        <begin position="146"/>
        <end position="163"/>
    </location>
</feature>
<accession>A0A0D0EAJ8</accession>
<feature type="region of interest" description="Disordered" evidence="1">
    <location>
        <begin position="133"/>
        <end position="163"/>
    </location>
</feature>
<reference evidence="3" key="2">
    <citation type="submission" date="2015-01" db="EMBL/GenBank/DDBJ databases">
        <title>Evolutionary Origins and Diversification of the Mycorrhizal Mutualists.</title>
        <authorList>
            <consortium name="DOE Joint Genome Institute"/>
            <consortium name="Mycorrhizal Genomics Consortium"/>
            <person name="Kohler A."/>
            <person name="Kuo A."/>
            <person name="Nagy L.G."/>
            <person name="Floudas D."/>
            <person name="Copeland A."/>
            <person name="Barry K.W."/>
            <person name="Cichocki N."/>
            <person name="Veneault-Fourrey C."/>
            <person name="LaButti K."/>
            <person name="Lindquist E.A."/>
            <person name="Lipzen A."/>
            <person name="Lundell T."/>
            <person name="Morin E."/>
            <person name="Murat C."/>
            <person name="Riley R."/>
            <person name="Ohm R."/>
            <person name="Sun H."/>
            <person name="Tunlid A."/>
            <person name="Henrissat B."/>
            <person name="Grigoriev I.V."/>
            <person name="Hibbett D.S."/>
            <person name="Martin F."/>
        </authorList>
    </citation>
    <scope>NUCLEOTIDE SEQUENCE [LARGE SCALE GENOMIC DNA]</scope>
    <source>
        <strain evidence="3">Ve08.2h10</strain>
    </source>
</reference>
<feature type="region of interest" description="Disordered" evidence="1">
    <location>
        <begin position="98"/>
        <end position="117"/>
    </location>
</feature>
<dbReference type="HOGENOM" id="CLU_113797_0_0_1"/>
<proteinExistence type="predicted"/>
<dbReference type="Proteomes" id="UP000054538">
    <property type="component" value="Unassembled WGS sequence"/>
</dbReference>
<dbReference type="OrthoDB" id="5597211at2759"/>
<evidence type="ECO:0000256" key="1">
    <source>
        <dbReference type="SAM" id="MobiDB-lite"/>
    </source>
</evidence>
<keyword evidence="3" id="KW-1185">Reference proteome</keyword>
<reference evidence="2 3" key="1">
    <citation type="submission" date="2014-04" db="EMBL/GenBank/DDBJ databases">
        <authorList>
            <consortium name="DOE Joint Genome Institute"/>
            <person name="Kuo A."/>
            <person name="Kohler A."/>
            <person name="Jargeat P."/>
            <person name="Nagy L.G."/>
            <person name="Floudas D."/>
            <person name="Copeland A."/>
            <person name="Barry K.W."/>
            <person name="Cichocki N."/>
            <person name="Veneault-Fourrey C."/>
            <person name="LaButti K."/>
            <person name="Lindquist E.A."/>
            <person name="Lipzen A."/>
            <person name="Lundell T."/>
            <person name="Morin E."/>
            <person name="Murat C."/>
            <person name="Sun H."/>
            <person name="Tunlid A."/>
            <person name="Henrissat B."/>
            <person name="Grigoriev I.V."/>
            <person name="Hibbett D.S."/>
            <person name="Martin F."/>
            <person name="Nordberg H.P."/>
            <person name="Cantor M.N."/>
            <person name="Hua S.X."/>
        </authorList>
    </citation>
    <scope>NUCLEOTIDE SEQUENCE [LARGE SCALE GENOMIC DNA]</scope>
    <source>
        <strain evidence="2 3">Ve08.2h10</strain>
    </source>
</reference>
<dbReference type="AlphaFoldDB" id="A0A0D0EAJ8"/>
<name>A0A0D0EAJ8_9AGAM</name>
<feature type="compositionally biased region" description="Basic and acidic residues" evidence="1">
    <location>
        <begin position="98"/>
        <end position="109"/>
    </location>
</feature>
<dbReference type="Pfam" id="PF26163">
    <property type="entry name" value="mS26"/>
    <property type="match status" value="1"/>
</dbReference>
<dbReference type="EMBL" id="KN824835">
    <property type="protein sequence ID" value="KIL00395.1"/>
    <property type="molecule type" value="Genomic_DNA"/>
</dbReference>
<organism evidence="2 3">
    <name type="scientific">Paxillus rubicundulus Ve08.2h10</name>
    <dbReference type="NCBI Taxonomy" id="930991"/>
    <lineage>
        <taxon>Eukaryota</taxon>
        <taxon>Fungi</taxon>
        <taxon>Dikarya</taxon>
        <taxon>Basidiomycota</taxon>
        <taxon>Agaricomycotina</taxon>
        <taxon>Agaricomycetes</taxon>
        <taxon>Agaricomycetidae</taxon>
        <taxon>Boletales</taxon>
        <taxon>Paxilineae</taxon>
        <taxon>Paxillaceae</taxon>
        <taxon>Paxillus</taxon>
    </lineage>
</organism>
<protein>
    <submittedName>
        <fullName evidence="2">Uncharacterized protein</fullName>
    </submittedName>
</protein>
<sequence>MLSTFSKASRCPWLAATVRRTASSKAKSHSHHDKKMEALISLYHQSDRFITPENLSAAIDEAFTKPTSFADDQRKHSLAEIFQMRKYQRESPKFFLGKDDSPLSIHDSESMGPGWIESKSKRVDRVYQALMGTHKDGTPSWTAVKENAERVKSQVDRDSRVHK</sequence>
<dbReference type="InParanoid" id="A0A0D0EAJ8"/>